<evidence type="ECO:0000256" key="10">
    <source>
        <dbReference type="ARBA" id="ARBA00023098"/>
    </source>
</evidence>
<evidence type="ECO:0000256" key="6">
    <source>
        <dbReference type="ARBA" id="ARBA00022735"/>
    </source>
</evidence>
<dbReference type="PANTHER" id="PTHR11610">
    <property type="entry name" value="LIPASE"/>
    <property type="match status" value="1"/>
</dbReference>
<evidence type="ECO:0000259" key="14">
    <source>
        <dbReference type="Pfam" id="PF00151"/>
    </source>
</evidence>
<evidence type="ECO:0000256" key="1">
    <source>
        <dbReference type="ARBA" id="ARBA00000111"/>
    </source>
</evidence>
<keyword evidence="8" id="KW-0204">Cytolysis</keyword>
<accession>A0ABM1J3T2</accession>
<dbReference type="EC" id="3.1.1.32" evidence="4"/>
<evidence type="ECO:0000256" key="5">
    <source>
        <dbReference type="ARBA" id="ARBA00022525"/>
    </source>
</evidence>
<dbReference type="InterPro" id="IPR002334">
    <property type="entry name" value="Allerg_PlipaseA1"/>
</dbReference>
<name>A0ABM1J3T2_POLDO</name>
<evidence type="ECO:0000256" key="4">
    <source>
        <dbReference type="ARBA" id="ARBA00013179"/>
    </source>
</evidence>
<evidence type="ECO:0000313" key="16">
    <source>
        <dbReference type="RefSeq" id="XP_015187119.1"/>
    </source>
</evidence>
<evidence type="ECO:0000256" key="11">
    <source>
        <dbReference type="ARBA" id="ARBA00023157"/>
    </source>
</evidence>
<dbReference type="Gene3D" id="3.40.50.1820">
    <property type="entry name" value="alpha/beta hydrolase"/>
    <property type="match status" value="1"/>
</dbReference>
<dbReference type="PRINTS" id="PR00825">
    <property type="entry name" value="DOLALLERGEN"/>
</dbReference>
<comment type="similarity">
    <text evidence="3 13">Belongs to the AB hydrolase superfamily. Lipase family.</text>
</comment>
<evidence type="ECO:0000256" key="12">
    <source>
        <dbReference type="ARBA" id="ARBA00046143"/>
    </source>
</evidence>
<keyword evidence="10" id="KW-0443">Lipid metabolism</keyword>
<reference evidence="16" key="1">
    <citation type="submission" date="2025-08" db="UniProtKB">
        <authorList>
            <consortium name="RefSeq"/>
        </authorList>
    </citation>
    <scope>IDENTIFICATION</scope>
    <source>
        <tissue evidence="16">Whole body</tissue>
    </source>
</reference>
<comment type="catalytic activity">
    <reaction evidence="1">
        <text>a 1,2-diacyl-sn-glycero-3-phosphocholine + H2O = a 2-acyl-sn-glycero-3-phosphocholine + a fatty acid + H(+)</text>
        <dbReference type="Rhea" id="RHEA:18689"/>
        <dbReference type="ChEBI" id="CHEBI:15377"/>
        <dbReference type="ChEBI" id="CHEBI:15378"/>
        <dbReference type="ChEBI" id="CHEBI:28868"/>
        <dbReference type="ChEBI" id="CHEBI:57643"/>
        <dbReference type="ChEBI" id="CHEBI:57875"/>
        <dbReference type="EC" id="3.1.1.32"/>
    </reaction>
</comment>
<proteinExistence type="inferred from homology"/>
<sequence>MKISAFPYVRKRSKLKKMNLKYLILLICFVQVLHYCNAADNSSFVESERLIPNCKFSVDNVGFILYTRENPKGVYVKEKNLTSYDPFNKARLSRPVIFIIHGFLSAPNDTILKNLAKALIEKNDFLVLSLDWKKGACDGGLSPLDYVAYPKAVENTRSAGKYVAEFTKMLVEKYKVSMSNIRIIGHSLGAHVSGFAGKYVQKIHLGKYSEIIGLDPAGPLFRWNKCPNRICETDAEYVQILHTSKLKGTTTRLGTIDFYINYGRDQPGCGILNESCSHARAVEYFTECVKHQCCLIGTPWNNYWIVKPFSQCTKKTCVCVGLNAKKYASRGSFYVPVEANPPYCHTEGLKLEL</sequence>
<keyword evidence="7" id="KW-0378">Hydrolase</keyword>
<dbReference type="SUPFAM" id="SSF53474">
    <property type="entry name" value="alpha/beta-Hydrolases"/>
    <property type="match status" value="1"/>
</dbReference>
<keyword evidence="5" id="KW-0964">Secreted</keyword>
<feature type="domain" description="Lipase" evidence="14">
    <location>
        <begin position="28"/>
        <end position="338"/>
    </location>
</feature>
<keyword evidence="15" id="KW-1185">Reference proteome</keyword>
<keyword evidence="9" id="KW-0442">Lipid degradation</keyword>
<dbReference type="PRINTS" id="PR00821">
    <property type="entry name" value="TAGLIPASE"/>
</dbReference>
<dbReference type="RefSeq" id="XP_015187119.1">
    <property type="nucleotide sequence ID" value="XM_015331633.1"/>
</dbReference>
<dbReference type="InterPro" id="IPR029058">
    <property type="entry name" value="AB_hydrolase_fold"/>
</dbReference>
<evidence type="ECO:0000256" key="7">
    <source>
        <dbReference type="ARBA" id="ARBA00022801"/>
    </source>
</evidence>
<dbReference type="InterPro" id="IPR013818">
    <property type="entry name" value="Lipase"/>
</dbReference>
<dbReference type="GeneID" id="107072052"/>
<comment type="function">
    <text evidence="12">Catalyzes the hydrolysis of phosphatidylcholine with phospholipase A1 activity. May act as an allergen and induce hemolytic activity.</text>
</comment>
<evidence type="ECO:0000256" key="2">
    <source>
        <dbReference type="ARBA" id="ARBA00004613"/>
    </source>
</evidence>
<evidence type="ECO:0000256" key="3">
    <source>
        <dbReference type="ARBA" id="ARBA00010701"/>
    </source>
</evidence>
<dbReference type="Pfam" id="PF00151">
    <property type="entry name" value="Lipase"/>
    <property type="match status" value="1"/>
</dbReference>
<protein>
    <recommendedName>
        <fullName evidence="4">phospholipase A1</fullName>
        <ecNumber evidence="4">3.1.1.32</ecNumber>
    </recommendedName>
</protein>
<evidence type="ECO:0000313" key="15">
    <source>
        <dbReference type="Proteomes" id="UP000694924"/>
    </source>
</evidence>
<comment type="subcellular location">
    <subcellularLocation>
        <location evidence="2">Secreted</location>
    </subcellularLocation>
</comment>
<evidence type="ECO:0000256" key="9">
    <source>
        <dbReference type="ARBA" id="ARBA00022963"/>
    </source>
</evidence>
<evidence type="ECO:0000256" key="8">
    <source>
        <dbReference type="ARBA" id="ARBA00022852"/>
    </source>
</evidence>
<organism evidence="15 16">
    <name type="scientific">Polistes dominula</name>
    <name type="common">European paper wasp</name>
    <name type="synonym">Vespa dominula</name>
    <dbReference type="NCBI Taxonomy" id="743375"/>
    <lineage>
        <taxon>Eukaryota</taxon>
        <taxon>Metazoa</taxon>
        <taxon>Ecdysozoa</taxon>
        <taxon>Arthropoda</taxon>
        <taxon>Hexapoda</taxon>
        <taxon>Insecta</taxon>
        <taxon>Pterygota</taxon>
        <taxon>Neoptera</taxon>
        <taxon>Endopterygota</taxon>
        <taxon>Hymenoptera</taxon>
        <taxon>Apocrita</taxon>
        <taxon>Aculeata</taxon>
        <taxon>Vespoidea</taxon>
        <taxon>Vespidae</taxon>
        <taxon>Polistinae</taxon>
        <taxon>Polistini</taxon>
        <taxon>Polistes</taxon>
    </lineage>
</organism>
<dbReference type="CDD" id="cd00707">
    <property type="entry name" value="Pancreat_lipase_like"/>
    <property type="match status" value="1"/>
</dbReference>
<evidence type="ECO:0000256" key="13">
    <source>
        <dbReference type="RuleBase" id="RU004262"/>
    </source>
</evidence>
<keyword evidence="11" id="KW-1015">Disulfide bond</keyword>
<dbReference type="InterPro" id="IPR000734">
    <property type="entry name" value="TAG_lipase"/>
</dbReference>
<dbReference type="InterPro" id="IPR033906">
    <property type="entry name" value="Lipase_N"/>
</dbReference>
<keyword evidence="6" id="KW-0354">Hemolysis</keyword>
<gene>
    <name evidence="16" type="primary">LOC107072052</name>
</gene>
<dbReference type="Proteomes" id="UP000694924">
    <property type="component" value="Unplaced"/>
</dbReference>